<reference evidence="1 2" key="1">
    <citation type="submission" date="2019-03" db="EMBL/GenBank/DDBJ databases">
        <title>First draft genome of Liparis tanakae, snailfish: a comprehensive survey of snailfish specific genes.</title>
        <authorList>
            <person name="Kim W."/>
            <person name="Song I."/>
            <person name="Jeong J.-H."/>
            <person name="Kim D."/>
            <person name="Kim S."/>
            <person name="Ryu S."/>
            <person name="Song J.Y."/>
            <person name="Lee S.K."/>
        </authorList>
    </citation>
    <scope>NUCLEOTIDE SEQUENCE [LARGE SCALE GENOMIC DNA]</scope>
    <source>
        <tissue evidence="1">Muscle</tissue>
    </source>
</reference>
<dbReference type="Proteomes" id="UP000314294">
    <property type="component" value="Unassembled WGS sequence"/>
</dbReference>
<evidence type="ECO:0000313" key="1">
    <source>
        <dbReference type="EMBL" id="TNN89220.1"/>
    </source>
</evidence>
<proteinExistence type="predicted"/>
<accession>A0A4Z2JGA0</accession>
<protein>
    <submittedName>
        <fullName evidence="1">Uncharacterized protein</fullName>
    </submittedName>
</protein>
<gene>
    <name evidence="1" type="ORF">EYF80_000508</name>
</gene>
<dbReference type="EMBL" id="SRLO01000002">
    <property type="protein sequence ID" value="TNN89220.1"/>
    <property type="molecule type" value="Genomic_DNA"/>
</dbReference>
<keyword evidence="2" id="KW-1185">Reference proteome</keyword>
<comment type="caution">
    <text evidence="1">The sequence shown here is derived from an EMBL/GenBank/DDBJ whole genome shotgun (WGS) entry which is preliminary data.</text>
</comment>
<dbReference type="AlphaFoldDB" id="A0A4Z2JGA0"/>
<name>A0A4Z2JGA0_9TELE</name>
<organism evidence="1 2">
    <name type="scientific">Liparis tanakae</name>
    <name type="common">Tanaka's snailfish</name>
    <dbReference type="NCBI Taxonomy" id="230148"/>
    <lineage>
        <taxon>Eukaryota</taxon>
        <taxon>Metazoa</taxon>
        <taxon>Chordata</taxon>
        <taxon>Craniata</taxon>
        <taxon>Vertebrata</taxon>
        <taxon>Euteleostomi</taxon>
        <taxon>Actinopterygii</taxon>
        <taxon>Neopterygii</taxon>
        <taxon>Teleostei</taxon>
        <taxon>Neoteleostei</taxon>
        <taxon>Acanthomorphata</taxon>
        <taxon>Eupercaria</taxon>
        <taxon>Perciformes</taxon>
        <taxon>Cottioidei</taxon>
        <taxon>Cottales</taxon>
        <taxon>Liparidae</taxon>
        <taxon>Liparis</taxon>
    </lineage>
</organism>
<sequence length="77" mass="8481">MIASWFVDLFYALHAEFSNVLSARLCYDSRRLNCFLDPSLLGQSDSAPAQAPQGGAAVLLGIPRPLLMSPWPDETDR</sequence>
<evidence type="ECO:0000313" key="2">
    <source>
        <dbReference type="Proteomes" id="UP000314294"/>
    </source>
</evidence>